<sequence>MLFAIVALLFIVLVVGWWPNRRRRELIDKIPGPYHYPILGAVPYFILQPGKAWKEFRNYAKSRNYPMYKVVLFGAPYIHFLLPEDIEMVLSSRKHINKTNVYEYIKLWVGQGIFSSAGEKWHTRRKMASPGLFPKMLQSFVEIFGKHSEDLVERLEEECEKSSTEIQPLVSKCALYGVCESITGTKLDNDNDIDGYFDATHRFDTLLMHQLSRPWYMFFPIFALTPTYRELKRLARTLHNFTWAIIKKKKKEVEGFEKLNEYEFEANSERRFGLLDILLLAKNSDHVIDDEGIREEVDTFLFAGYDTTSAMMTFTLLLLASYGDIQQNVFNELQDVFGDSDRQPEYQDLQNLSYLDKVIRESLRLYPSVPAISRRITEEITTRSGYVIPKDTNINIRIFDIHHDPKLYPDPYKFDPERFSIDNCKNRHPFAYLPFSAGPRSCMGRKFAMLMGKCILSSILRKYQVEALQPLETVRLMNHALLTTKEPIRLKFVRR</sequence>
<dbReference type="GO" id="GO:0016705">
    <property type="term" value="F:oxidoreductase activity, acting on paired donors, with incorporation or reduction of molecular oxygen"/>
    <property type="evidence" value="ECO:0007669"/>
    <property type="project" value="InterPro"/>
</dbReference>
<dbReference type="InterPro" id="IPR017972">
    <property type="entry name" value="Cyt_P450_CS"/>
</dbReference>
<evidence type="ECO:0000256" key="4">
    <source>
        <dbReference type="ARBA" id="ARBA00022617"/>
    </source>
</evidence>
<proteinExistence type="inferred from homology"/>
<evidence type="ECO:0000313" key="12">
    <source>
        <dbReference type="EMBL" id="KAK5641939.1"/>
    </source>
</evidence>
<accession>A0AAN7VDI7</accession>
<dbReference type="GO" id="GO:0020037">
    <property type="term" value="F:heme binding"/>
    <property type="evidence" value="ECO:0007669"/>
    <property type="project" value="InterPro"/>
</dbReference>
<dbReference type="InterPro" id="IPR002401">
    <property type="entry name" value="Cyt_P450_E_grp-I"/>
</dbReference>
<keyword evidence="4 9" id="KW-0349">Heme</keyword>
<dbReference type="Gene3D" id="1.10.630.10">
    <property type="entry name" value="Cytochrome P450"/>
    <property type="match status" value="1"/>
</dbReference>
<reference evidence="12 13" key="1">
    <citation type="journal article" date="2024" name="Insects">
        <title>An Improved Chromosome-Level Genome Assembly of the Firefly Pyrocoelia pectoralis.</title>
        <authorList>
            <person name="Fu X."/>
            <person name="Meyer-Rochow V.B."/>
            <person name="Ballantyne L."/>
            <person name="Zhu X."/>
        </authorList>
    </citation>
    <scope>NUCLEOTIDE SEQUENCE [LARGE SCALE GENOMIC DNA]</scope>
    <source>
        <strain evidence="12">XCY_ONT2</strain>
    </source>
</reference>
<keyword evidence="8 10" id="KW-0503">Monooxygenase</keyword>
<comment type="cofactor">
    <cofactor evidence="1 9">
        <name>heme</name>
        <dbReference type="ChEBI" id="CHEBI:30413"/>
    </cofactor>
</comment>
<organism evidence="12 13">
    <name type="scientific">Pyrocoelia pectoralis</name>
    <dbReference type="NCBI Taxonomy" id="417401"/>
    <lineage>
        <taxon>Eukaryota</taxon>
        <taxon>Metazoa</taxon>
        <taxon>Ecdysozoa</taxon>
        <taxon>Arthropoda</taxon>
        <taxon>Hexapoda</taxon>
        <taxon>Insecta</taxon>
        <taxon>Pterygota</taxon>
        <taxon>Neoptera</taxon>
        <taxon>Endopterygota</taxon>
        <taxon>Coleoptera</taxon>
        <taxon>Polyphaga</taxon>
        <taxon>Elateriformia</taxon>
        <taxon>Elateroidea</taxon>
        <taxon>Lampyridae</taxon>
        <taxon>Lampyrinae</taxon>
        <taxon>Pyrocoelia</taxon>
    </lineage>
</organism>
<dbReference type="CDD" id="cd20628">
    <property type="entry name" value="CYP4"/>
    <property type="match status" value="1"/>
</dbReference>
<evidence type="ECO:0000256" key="6">
    <source>
        <dbReference type="ARBA" id="ARBA00023002"/>
    </source>
</evidence>
<evidence type="ECO:0000256" key="3">
    <source>
        <dbReference type="ARBA" id="ARBA00010617"/>
    </source>
</evidence>
<feature type="signal peptide" evidence="11">
    <location>
        <begin position="1"/>
        <end position="16"/>
    </location>
</feature>
<evidence type="ECO:0000256" key="7">
    <source>
        <dbReference type="ARBA" id="ARBA00023004"/>
    </source>
</evidence>
<dbReference type="PRINTS" id="PR00463">
    <property type="entry name" value="EP450I"/>
</dbReference>
<dbReference type="PROSITE" id="PS00086">
    <property type="entry name" value="CYTOCHROME_P450"/>
    <property type="match status" value="1"/>
</dbReference>
<evidence type="ECO:0000256" key="5">
    <source>
        <dbReference type="ARBA" id="ARBA00022723"/>
    </source>
</evidence>
<dbReference type="PANTHER" id="PTHR24291">
    <property type="entry name" value="CYTOCHROME P450 FAMILY 4"/>
    <property type="match status" value="1"/>
</dbReference>
<keyword evidence="11" id="KW-0732">Signal</keyword>
<keyword evidence="6 10" id="KW-0560">Oxidoreductase</keyword>
<name>A0AAN7VDI7_9COLE</name>
<comment type="function">
    <text evidence="2">May be involved in the metabolism of insect hormones and in the breakdown of synthetic insecticides.</text>
</comment>
<evidence type="ECO:0000256" key="11">
    <source>
        <dbReference type="SAM" id="SignalP"/>
    </source>
</evidence>
<dbReference type="InterPro" id="IPR001128">
    <property type="entry name" value="Cyt_P450"/>
</dbReference>
<dbReference type="SUPFAM" id="SSF48264">
    <property type="entry name" value="Cytochrome P450"/>
    <property type="match status" value="1"/>
</dbReference>
<evidence type="ECO:0000256" key="2">
    <source>
        <dbReference type="ARBA" id="ARBA00003690"/>
    </source>
</evidence>
<keyword evidence="13" id="KW-1185">Reference proteome</keyword>
<evidence type="ECO:0000313" key="13">
    <source>
        <dbReference type="Proteomes" id="UP001329430"/>
    </source>
</evidence>
<dbReference type="EMBL" id="JAVRBK010000007">
    <property type="protein sequence ID" value="KAK5641939.1"/>
    <property type="molecule type" value="Genomic_DNA"/>
</dbReference>
<dbReference type="AlphaFoldDB" id="A0AAN7VDI7"/>
<comment type="similarity">
    <text evidence="3 10">Belongs to the cytochrome P450 family.</text>
</comment>
<evidence type="ECO:0000256" key="9">
    <source>
        <dbReference type="PIRSR" id="PIRSR602401-1"/>
    </source>
</evidence>
<evidence type="ECO:0000256" key="8">
    <source>
        <dbReference type="ARBA" id="ARBA00023033"/>
    </source>
</evidence>
<comment type="caution">
    <text evidence="12">The sequence shown here is derived from an EMBL/GenBank/DDBJ whole genome shotgun (WGS) entry which is preliminary data.</text>
</comment>
<protein>
    <recommendedName>
        <fullName evidence="14">Cytochrome P450</fullName>
    </recommendedName>
</protein>
<gene>
    <name evidence="12" type="ORF">RI129_010486</name>
</gene>
<dbReference type="PRINTS" id="PR00385">
    <property type="entry name" value="P450"/>
</dbReference>
<dbReference type="Pfam" id="PF00067">
    <property type="entry name" value="p450"/>
    <property type="match status" value="1"/>
</dbReference>
<feature type="binding site" description="axial binding residue" evidence="9">
    <location>
        <position position="442"/>
    </location>
    <ligand>
        <name>heme</name>
        <dbReference type="ChEBI" id="CHEBI:30413"/>
    </ligand>
    <ligandPart>
        <name>Fe</name>
        <dbReference type="ChEBI" id="CHEBI:18248"/>
    </ligandPart>
</feature>
<feature type="chain" id="PRO_5043004699" description="Cytochrome P450" evidence="11">
    <location>
        <begin position="17"/>
        <end position="495"/>
    </location>
</feature>
<dbReference type="InterPro" id="IPR050196">
    <property type="entry name" value="Cytochrome_P450_Monoox"/>
</dbReference>
<dbReference type="Proteomes" id="UP001329430">
    <property type="component" value="Chromosome 7"/>
</dbReference>
<evidence type="ECO:0000256" key="1">
    <source>
        <dbReference type="ARBA" id="ARBA00001971"/>
    </source>
</evidence>
<dbReference type="PANTHER" id="PTHR24291:SF105">
    <property type="entry name" value="CYTOCHROME P450 4P1-RELATED"/>
    <property type="match status" value="1"/>
</dbReference>
<evidence type="ECO:0008006" key="14">
    <source>
        <dbReference type="Google" id="ProtNLM"/>
    </source>
</evidence>
<keyword evidence="7 9" id="KW-0408">Iron</keyword>
<dbReference type="InterPro" id="IPR036396">
    <property type="entry name" value="Cyt_P450_sf"/>
</dbReference>
<dbReference type="GO" id="GO:0005506">
    <property type="term" value="F:iron ion binding"/>
    <property type="evidence" value="ECO:0007669"/>
    <property type="project" value="InterPro"/>
</dbReference>
<evidence type="ECO:0000256" key="10">
    <source>
        <dbReference type="RuleBase" id="RU000461"/>
    </source>
</evidence>
<dbReference type="GO" id="GO:0004497">
    <property type="term" value="F:monooxygenase activity"/>
    <property type="evidence" value="ECO:0007669"/>
    <property type="project" value="UniProtKB-KW"/>
</dbReference>
<keyword evidence="5 9" id="KW-0479">Metal-binding</keyword>